<dbReference type="EMBL" id="QXGI01000003">
    <property type="protein sequence ID" value="RSX48699.1"/>
    <property type="molecule type" value="Genomic_DNA"/>
</dbReference>
<evidence type="ECO:0000313" key="5">
    <source>
        <dbReference type="Proteomes" id="UP000288052"/>
    </source>
</evidence>
<proteinExistence type="predicted"/>
<dbReference type="AlphaFoldDB" id="A0A430F6Y6"/>
<feature type="transmembrane region" description="Helical" evidence="3">
    <location>
        <begin position="47"/>
        <end position="69"/>
    </location>
</feature>
<dbReference type="Pfam" id="PF04203">
    <property type="entry name" value="Sortase"/>
    <property type="match status" value="1"/>
</dbReference>
<keyword evidence="3" id="KW-0812">Transmembrane</keyword>
<evidence type="ECO:0000256" key="3">
    <source>
        <dbReference type="SAM" id="Phobius"/>
    </source>
</evidence>
<dbReference type="NCBIfam" id="TIGR01076">
    <property type="entry name" value="sortase_fam"/>
    <property type="match status" value="1"/>
</dbReference>
<evidence type="ECO:0000256" key="1">
    <source>
        <dbReference type="ARBA" id="ARBA00022801"/>
    </source>
</evidence>
<dbReference type="GO" id="GO:0016787">
    <property type="term" value="F:hydrolase activity"/>
    <property type="evidence" value="ECO:0007669"/>
    <property type="project" value="UniProtKB-KW"/>
</dbReference>
<feature type="active site" description="Acyl-thioester intermediate" evidence="2">
    <location>
        <position position="269"/>
    </location>
</feature>
<comment type="caution">
    <text evidence="4">The sequence shown here is derived from an EMBL/GenBank/DDBJ whole genome shotgun (WGS) entry which is preliminary data.</text>
</comment>
<protein>
    <submittedName>
        <fullName evidence="4">Sortase</fullName>
    </submittedName>
</protein>
<dbReference type="RefSeq" id="WP_126031880.1">
    <property type="nucleotide sequence ID" value="NZ_QXGI01000003.1"/>
</dbReference>
<accession>A0A430F6Y6</accession>
<dbReference type="SUPFAM" id="SSF63817">
    <property type="entry name" value="Sortase"/>
    <property type="match status" value="1"/>
</dbReference>
<reference evidence="4 5" key="1">
    <citation type="submission" date="2018-09" db="EMBL/GenBank/DDBJ databases">
        <title>Characterization of the phylogenetic diversity of five novel species belonging to the genus Bifidobacterium.</title>
        <authorList>
            <person name="Lugli G.A."/>
            <person name="Duranti S."/>
            <person name="Milani C."/>
        </authorList>
    </citation>
    <scope>NUCLEOTIDE SEQUENCE [LARGE SCALE GENOMIC DNA]</scope>
    <source>
        <strain evidence="4 5">2020B</strain>
    </source>
</reference>
<dbReference type="CDD" id="cd05827">
    <property type="entry name" value="Sortase_C"/>
    <property type="match status" value="1"/>
</dbReference>
<keyword evidence="3" id="KW-0472">Membrane</keyword>
<feature type="transmembrane region" description="Helical" evidence="3">
    <location>
        <begin position="305"/>
        <end position="327"/>
    </location>
</feature>
<evidence type="ECO:0000313" key="4">
    <source>
        <dbReference type="EMBL" id="RSX48699.1"/>
    </source>
</evidence>
<dbReference type="InterPro" id="IPR042002">
    <property type="entry name" value="Sortase_C"/>
</dbReference>
<keyword evidence="5" id="KW-1185">Reference proteome</keyword>
<dbReference type="Proteomes" id="UP000288052">
    <property type="component" value="Unassembled WGS sequence"/>
</dbReference>
<gene>
    <name evidence="4" type="ORF">D2E22_0837</name>
</gene>
<dbReference type="InterPro" id="IPR005754">
    <property type="entry name" value="Sortase"/>
</dbReference>
<organism evidence="4 5">
    <name type="scientific">Bifidobacterium castoris</name>
    <dbReference type="NCBI Taxonomy" id="2306972"/>
    <lineage>
        <taxon>Bacteria</taxon>
        <taxon>Bacillati</taxon>
        <taxon>Actinomycetota</taxon>
        <taxon>Actinomycetes</taxon>
        <taxon>Bifidobacteriales</taxon>
        <taxon>Bifidobacteriaceae</taxon>
        <taxon>Bifidobacterium</taxon>
    </lineage>
</organism>
<sequence>MRRSRGGNGALGGAVSETDDWLWVLGRDEATVEHQAYRRKALRQSRIIMCCALMFFILAALAIGVPWYMQWRSDLAAAAQIEAAERDVAEWPYPQAELALKAAEQYNAVLAKSGQPTLGETYDPFSGAADGQTVRSDDDAEYTSLLNAGDSVIGSVIIPKISVNLPIRHGTSKLTLDRGVGHLYGTSLPTGAEGAAGGSAHTVLTGHRGLVEALMFTRLDEMKVGDFMYEKVFGRTLAYRVDRISVIDPSDTSQLRIRSGEDRLTLMTCTPFGVNTQRLLVSGTRVSIPEPAPEPQNSAKDMTRALQWAVVLAAALALAASAAHACIPSVRRTRERRRCRPRHAGQWD</sequence>
<feature type="active site" description="Proton donor/acceptor" evidence="2">
    <location>
        <position position="207"/>
    </location>
</feature>
<keyword evidence="3" id="KW-1133">Transmembrane helix</keyword>
<keyword evidence="1" id="KW-0378">Hydrolase</keyword>
<name>A0A430F6Y6_9BIFI</name>
<evidence type="ECO:0000256" key="2">
    <source>
        <dbReference type="PIRSR" id="PIRSR605754-1"/>
    </source>
</evidence>
<dbReference type="InterPro" id="IPR023365">
    <property type="entry name" value="Sortase_dom-sf"/>
</dbReference>
<dbReference type="Gene3D" id="2.40.260.10">
    <property type="entry name" value="Sortase"/>
    <property type="match status" value="1"/>
</dbReference>
<dbReference type="NCBIfam" id="NF033745">
    <property type="entry name" value="class_C_sortase"/>
    <property type="match status" value="1"/>
</dbReference>
<dbReference type="OrthoDB" id="5242161at2"/>